<accession>A0A078B3V3</accession>
<dbReference type="InterPro" id="IPR016482">
    <property type="entry name" value="SecG/Sec61-beta/Sbh"/>
</dbReference>
<evidence type="ECO:0000256" key="1">
    <source>
        <dbReference type="ARBA" id="ARBA00004389"/>
    </source>
</evidence>
<keyword evidence="9 11" id="KW-0472">Membrane</keyword>
<evidence type="ECO:0000256" key="10">
    <source>
        <dbReference type="SAM" id="MobiDB-lite"/>
    </source>
</evidence>
<protein>
    <recommendedName>
        <fullName evidence="14">Protein transport protein Sec61 subunit beta</fullName>
    </recommendedName>
</protein>
<feature type="region of interest" description="Disordered" evidence="10">
    <location>
        <begin position="1"/>
        <end position="38"/>
    </location>
</feature>
<comment type="similarity">
    <text evidence="2">Belongs to the SEC61-beta family.</text>
</comment>
<dbReference type="Pfam" id="PF03911">
    <property type="entry name" value="Sec61_beta"/>
    <property type="match status" value="1"/>
</dbReference>
<evidence type="ECO:0000313" key="13">
    <source>
        <dbReference type="Proteomes" id="UP000039865"/>
    </source>
</evidence>
<evidence type="ECO:0000256" key="8">
    <source>
        <dbReference type="ARBA" id="ARBA00023010"/>
    </source>
</evidence>
<name>A0A078B3V3_STYLE</name>
<keyword evidence="8" id="KW-0811">Translocation</keyword>
<organism evidence="12 13">
    <name type="scientific">Stylonychia lemnae</name>
    <name type="common">Ciliate</name>
    <dbReference type="NCBI Taxonomy" id="5949"/>
    <lineage>
        <taxon>Eukaryota</taxon>
        <taxon>Sar</taxon>
        <taxon>Alveolata</taxon>
        <taxon>Ciliophora</taxon>
        <taxon>Intramacronucleata</taxon>
        <taxon>Spirotrichea</taxon>
        <taxon>Stichotrichia</taxon>
        <taxon>Sporadotrichida</taxon>
        <taxon>Oxytrichidae</taxon>
        <taxon>Stylonychinae</taxon>
        <taxon>Stylonychia</taxon>
    </lineage>
</organism>
<dbReference type="GO" id="GO:0005784">
    <property type="term" value="C:Sec61 translocon complex"/>
    <property type="evidence" value="ECO:0007669"/>
    <property type="project" value="InterPro"/>
</dbReference>
<evidence type="ECO:0000256" key="3">
    <source>
        <dbReference type="ARBA" id="ARBA00022448"/>
    </source>
</evidence>
<evidence type="ECO:0000256" key="2">
    <source>
        <dbReference type="ARBA" id="ARBA00006103"/>
    </source>
</evidence>
<evidence type="ECO:0000256" key="5">
    <source>
        <dbReference type="ARBA" id="ARBA00022824"/>
    </source>
</evidence>
<gene>
    <name evidence="12" type="primary">Contig5926.g6350</name>
    <name evidence="12" type="ORF">STYLEM_18300</name>
</gene>
<sequence length="75" mass="8057">MARSKTAPQRSLAGQAQGRPQSKQNQLSFFSEESQGLKLSPKTVLVISLLYMGVVVLLHIFGKVKGGTATGQKDL</sequence>
<evidence type="ECO:0000256" key="4">
    <source>
        <dbReference type="ARBA" id="ARBA00022692"/>
    </source>
</evidence>
<proteinExistence type="inferred from homology"/>
<evidence type="ECO:0000313" key="12">
    <source>
        <dbReference type="EMBL" id="CDW89169.1"/>
    </source>
</evidence>
<comment type="subcellular location">
    <subcellularLocation>
        <location evidence="1">Endoplasmic reticulum membrane</location>
        <topology evidence="1">Single-pass membrane protein</topology>
    </subcellularLocation>
</comment>
<keyword evidence="13" id="KW-1185">Reference proteome</keyword>
<evidence type="ECO:0008006" key="14">
    <source>
        <dbReference type="Google" id="ProtNLM"/>
    </source>
</evidence>
<dbReference type="Proteomes" id="UP000039865">
    <property type="component" value="Unassembled WGS sequence"/>
</dbReference>
<evidence type="ECO:0000256" key="9">
    <source>
        <dbReference type="ARBA" id="ARBA00023136"/>
    </source>
</evidence>
<dbReference type="EMBL" id="CCKQ01017304">
    <property type="protein sequence ID" value="CDW89169.1"/>
    <property type="molecule type" value="Genomic_DNA"/>
</dbReference>
<dbReference type="InterPro" id="IPR030671">
    <property type="entry name" value="Sec61-beta/Sbh"/>
</dbReference>
<evidence type="ECO:0000256" key="6">
    <source>
        <dbReference type="ARBA" id="ARBA00022927"/>
    </source>
</evidence>
<feature type="transmembrane region" description="Helical" evidence="11">
    <location>
        <begin position="44"/>
        <end position="62"/>
    </location>
</feature>
<feature type="compositionally biased region" description="Polar residues" evidence="10">
    <location>
        <begin position="1"/>
        <end position="34"/>
    </location>
</feature>
<dbReference type="InParanoid" id="A0A078B3V3"/>
<keyword evidence="5" id="KW-0256">Endoplasmic reticulum</keyword>
<dbReference type="AlphaFoldDB" id="A0A078B3V3"/>
<evidence type="ECO:0000256" key="11">
    <source>
        <dbReference type="SAM" id="Phobius"/>
    </source>
</evidence>
<dbReference type="PANTHER" id="PTHR13509">
    <property type="entry name" value="SEC61 SUBUNIT BETA"/>
    <property type="match status" value="1"/>
</dbReference>
<dbReference type="OrthoDB" id="5401193at2759"/>
<keyword evidence="6" id="KW-0653">Protein transport</keyword>
<evidence type="ECO:0000256" key="7">
    <source>
        <dbReference type="ARBA" id="ARBA00022989"/>
    </source>
</evidence>
<keyword evidence="3" id="KW-0813">Transport</keyword>
<reference evidence="12 13" key="1">
    <citation type="submission" date="2014-06" db="EMBL/GenBank/DDBJ databases">
        <authorList>
            <person name="Swart Estienne"/>
        </authorList>
    </citation>
    <scope>NUCLEOTIDE SEQUENCE [LARGE SCALE GENOMIC DNA]</scope>
    <source>
        <strain evidence="12 13">130c</strain>
    </source>
</reference>
<keyword evidence="7 11" id="KW-1133">Transmembrane helix</keyword>
<keyword evidence="4 11" id="KW-0812">Transmembrane</keyword>
<dbReference type="GO" id="GO:0006886">
    <property type="term" value="P:intracellular protein transport"/>
    <property type="evidence" value="ECO:0007669"/>
    <property type="project" value="InterPro"/>
</dbReference>